<dbReference type="AlphaFoldDB" id="A0AAD9MHQ7"/>
<feature type="transmembrane region" description="Helical" evidence="2">
    <location>
        <begin position="254"/>
        <end position="276"/>
    </location>
</feature>
<evidence type="ECO:0000256" key="1">
    <source>
        <dbReference type="SAM" id="MobiDB-lite"/>
    </source>
</evidence>
<feature type="region of interest" description="Disordered" evidence="1">
    <location>
        <begin position="702"/>
        <end position="738"/>
    </location>
</feature>
<feature type="transmembrane region" description="Helical" evidence="2">
    <location>
        <begin position="959"/>
        <end position="975"/>
    </location>
</feature>
<keyword evidence="2" id="KW-0812">Transmembrane</keyword>
<feature type="transmembrane region" description="Helical" evidence="2">
    <location>
        <begin position="221"/>
        <end position="242"/>
    </location>
</feature>
<feature type="transmembrane region" description="Helical" evidence="2">
    <location>
        <begin position="451"/>
        <end position="470"/>
    </location>
</feature>
<feature type="transmembrane region" description="Helical" evidence="2">
    <location>
        <begin position="52"/>
        <end position="75"/>
    </location>
</feature>
<feature type="transmembrane region" description="Helical" evidence="2">
    <location>
        <begin position="399"/>
        <end position="415"/>
    </location>
</feature>
<evidence type="ECO:0000313" key="3">
    <source>
        <dbReference type="EMBL" id="KAK2078944.1"/>
    </source>
</evidence>
<feature type="transmembrane region" description="Helical" evidence="2">
    <location>
        <begin position="540"/>
        <end position="558"/>
    </location>
</feature>
<dbReference type="PANTHER" id="PTHR35313:SF1">
    <property type="entry name" value="NO EXINE FORMATION 1"/>
    <property type="match status" value="1"/>
</dbReference>
<evidence type="ECO:0000313" key="4">
    <source>
        <dbReference type="Proteomes" id="UP001255856"/>
    </source>
</evidence>
<feature type="transmembrane region" description="Helical" evidence="2">
    <location>
        <begin position="24"/>
        <end position="45"/>
    </location>
</feature>
<dbReference type="EMBL" id="JASFZW010000003">
    <property type="protein sequence ID" value="KAK2078944.1"/>
    <property type="molecule type" value="Genomic_DNA"/>
</dbReference>
<dbReference type="Proteomes" id="UP001255856">
    <property type="component" value="Unassembled WGS sequence"/>
</dbReference>
<organism evidence="3 4">
    <name type="scientific">Prototheca wickerhamii</name>
    <dbReference type="NCBI Taxonomy" id="3111"/>
    <lineage>
        <taxon>Eukaryota</taxon>
        <taxon>Viridiplantae</taxon>
        <taxon>Chlorophyta</taxon>
        <taxon>core chlorophytes</taxon>
        <taxon>Trebouxiophyceae</taxon>
        <taxon>Chlorellales</taxon>
        <taxon>Chlorellaceae</taxon>
        <taxon>Prototheca</taxon>
    </lineage>
</organism>
<keyword evidence="2" id="KW-1133">Transmembrane helix</keyword>
<feature type="transmembrane region" description="Helical" evidence="2">
    <location>
        <begin position="427"/>
        <end position="445"/>
    </location>
</feature>
<keyword evidence="2" id="KW-0472">Membrane</keyword>
<protein>
    <submittedName>
        <fullName evidence="3">Uncharacterized protein</fullName>
    </submittedName>
</protein>
<keyword evidence="4" id="KW-1185">Reference proteome</keyword>
<name>A0AAD9MHQ7_PROWI</name>
<comment type="caution">
    <text evidence="3">The sequence shown here is derived from an EMBL/GenBank/DDBJ whole genome shotgun (WGS) entry which is preliminary data.</text>
</comment>
<accession>A0AAD9MHQ7</accession>
<feature type="transmembrane region" description="Helical" evidence="2">
    <location>
        <begin position="114"/>
        <end position="133"/>
    </location>
</feature>
<feature type="transmembrane region" description="Helical" evidence="2">
    <location>
        <begin position="183"/>
        <end position="201"/>
    </location>
</feature>
<gene>
    <name evidence="3" type="ORF">QBZ16_002634</name>
</gene>
<evidence type="ECO:0000256" key="2">
    <source>
        <dbReference type="SAM" id="Phobius"/>
    </source>
</evidence>
<dbReference type="PANTHER" id="PTHR35313">
    <property type="entry name" value="NO EXINE FORMATION 1"/>
    <property type="match status" value="1"/>
</dbReference>
<feature type="compositionally biased region" description="Gly residues" evidence="1">
    <location>
        <begin position="770"/>
        <end position="779"/>
    </location>
</feature>
<feature type="transmembrane region" description="Helical" evidence="2">
    <location>
        <begin position="154"/>
        <end position="177"/>
    </location>
</feature>
<feature type="transmembrane region" description="Helical" evidence="2">
    <location>
        <begin position="510"/>
        <end position="528"/>
    </location>
</feature>
<feature type="region of interest" description="Disordered" evidence="1">
    <location>
        <begin position="755"/>
        <end position="782"/>
    </location>
</feature>
<feature type="transmembrane region" description="Helical" evidence="2">
    <location>
        <begin position="329"/>
        <end position="351"/>
    </location>
</feature>
<feature type="transmembrane region" description="Helical" evidence="2">
    <location>
        <begin position="358"/>
        <end position="379"/>
    </location>
</feature>
<feature type="transmembrane region" description="Helical" evidence="2">
    <location>
        <begin position="477"/>
        <end position="498"/>
    </location>
</feature>
<proteinExistence type="predicted"/>
<sequence>MASILATGMIVTAILDTMRQKEGAFGAAWATLALAFLAAVAGPLFMESRRSLLLCLVILGVALATLVLTGVWITLQFRWIQLQYPVLTAGLEKTLVTGSFPVALGVQGWALSELAGAEAAPFALVALGCGLLASSGGRGGARAATLQLPDEAALAFFMACTLPAGTFVASHSSAALLLRPANAWSLVILASAPALALAALLRDGLWWLGAGERVRRVRVAALLVSLAALLAGLEARVIFFSYGQYVPLAPPWNYVAVTLAVYGVGALALLHAAGALSEALERTALGPVVMTGAALGALALGLPLWVLPAPLGAAAGLAVFYDTRRFGDYLVFALGAELSAVWLVVHHFWFLEVQLAGIALRTLCVGGLAGVAAAAEQVLVAGVRGDEAAALTHGLQPLYPRWLVLATSLAGLALAARTREAAWMRPWCTYALVSLYASKLVLAVLPMPGLLLPALGLGLVALAPVLLWAAPAADRTMALLAAAIAAVVFARFAVFDVLRVLDRRRPSEALLIGTLLSIFVAILAPFVARWRPQDRRARRALLLVAGLALLLLTLRPPLPTAGGALCPPGLPLGLCPRLWDEGHVPAHERDAVGVWGPGLRRGTHAPLWLLVAAAWLGLAAWTGDGRGDAPAAAMRGPSASITASTALLGLYVAAEHGHGVRSSRPSRSPPPCCWARSWRPCARGRRRARALPRAGLVRPLPARLPRGAVGGRDRVRRRRGRGPARDAPLPPTRRRTRRSSARWACAPRCLWSGPRRRPSRRWRSSCVPSGRGGPRGARPGGRLAAAEEAEDARLEAAGLAWAPSAANAAVLVCAGCCAALGALGLRGAGPAGGALVAPVFLLLSRDQAACAWLAAGTRRRYLAPALVALASLNAGAALGHADAVRGLGDVADLVRDLAAAGLLLMPQLALLAALAVDARRGGPRGPLSLAADLLAVPQGLVGLLGACLAAAAAAAAQELVLLAALVFGGLAIVGLEEYRARRQLDATI</sequence>
<feature type="transmembrane region" description="Helical" evidence="2">
    <location>
        <begin position="288"/>
        <end position="309"/>
    </location>
</feature>
<reference evidence="3" key="1">
    <citation type="submission" date="2021-01" db="EMBL/GenBank/DDBJ databases">
        <authorList>
            <person name="Eckstrom K.M.E."/>
        </authorList>
    </citation>
    <scope>NUCLEOTIDE SEQUENCE</scope>
    <source>
        <strain evidence="3">UVCC 0001</strain>
    </source>
</reference>